<dbReference type="AlphaFoldDB" id="A0A426ZC98"/>
<evidence type="ECO:0000256" key="3">
    <source>
        <dbReference type="ARBA" id="ARBA00022989"/>
    </source>
</evidence>
<keyword evidence="3 6" id="KW-1133">Transmembrane helix</keyword>
<proteinExistence type="predicted"/>
<organism evidence="7 8">
    <name type="scientific">Ensete ventricosum</name>
    <name type="common">Abyssinian banana</name>
    <name type="synonym">Musa ensete</name>
    <dbReference type="NCBI Taxonomy" id="4639"/>
    <lineage>
        <taxon>Eukaryota</taxon>
        <taxon>Viridiplantae</taxon>
        <taxon>Streptophyta</taxon>
        <taxon>Embryophyta</taxon>
        <taxon>Tracheophyta</taxon>
        <taxon>Spermatophyta</taxon>
        <taxon>Magnoliopsida</taxon>
        <taxon>Liliopsida</taxon>
        <taxon>Zingiberales</taxon>
        <taxon>Musaceae</taxon>
        <taxon>Ensete</taxon>
    </lineage>
</organism>
<evidence type="ECO:0000313" key="8">
    <source>
        <dbReference type="Proteomes" id="UP000287651"/>
    </source>
</evidence>
<dbReference type="EMBL" id="AMZH03007350">
    <property type="protein sequence ID" value="RRT61546.1"/>
    <property type="molecule type" value="Genomic_DNA"/>
</dbReference>
<evidence type="ECO:0000256" key="5">
    <source>
        <dbReference type="ARBA" id="ARBA00023136"/>
    </source>
</evidence>
<dbReference type="Proteomes" id="UP000287651">
    <property type="component" value="Unassembled WGS sequence"/>
</dbReference>
<evidence type="ECO:0000256" key="6">
    <source>
        <dbReference type="SAM" id="Phobius"/>
    </source>
</evidence>
<protein>
    <submittedName>
        <fullName evidence="7">Uncharacterized protein</fullName>
    </submittedName>
</protein>
<evidence type="ECO:0000256" key="4">
    <source>
        <dbReference type="ARBA" id="ARBA00023128"/>
    </source>
</evidence>
<name>A0A426ZC98_ENSVE</name>
<keyword evidence="5 6" id="KW-0472">Membrane</keyword>
<comment type="subcellular location">
    <subcellularLocation>
        <location evidence="1">Mitochondrion membrane</location>
        <topology evidence="1">Multi-pass membrane protein</topology>
    </subcellularLocation>
</comment>
<comment type="caution">
    <text evidence="7">The sequence shown here is derived from an EMBL/GenBank/DDBJ whole genome shotgun (WGS) entry which is preliminary data.</text>
</comment>
<dbReference type="PANTHER" id="PTHR28234:SF1">
    <property type="entry name" value="NUCLEAR CONTROL OF ATPASE PROTEIN 2"/>
    <property type="match status" value="1"/>
</dbReference>
<feature type="transmembrane region" description="Helical" evidence="6">
    <location>
        <begin position="114"/>
        <end position="135"/>
    </location>
</feature>
<keyword evidence="4" id="KW-0496">Mitochondrion</keyword>
<evidence type="ECO:0000313" key="7">
    <source>
        <dbReference type="EMBL" id="RRT61546.1"/>
    </source>
</evidence>
<gene>
    <name evidence="7" type="ORF">B296_00032949</name>
</gene>
<dbReference type="InterPro" id="IPR013946">
    <property type="entry name" value="NCA2-like"/>
</dbReference>
<dbReference type="GO" id="GO:0005741">
    <property type="term" value="C:mitochondrial outer membrane"/>
    <property type="evidence" value="ECO:0007669"/>
    <property type="project" value="TreeGrafter"/>
</dbReference>
<evidence type="ECO:0000256" key="1">
    <source>
        <dbReference type="ARBA" id="ARBA00004225"/>
    </source>
</evidence>
<accession>A0A426ZC98</accession>
<dbReference type="PANTHER" id="PTHR28234">
    <property type="entry name" value="NUCLEAR CONTROL OF ATPASE PROTEIN 2"/>
    <property type="match status" value="1"/>
</dbReference>
<sequence length="143" mass="16439">MLEDIMECLLCNLHEVQKSLHFWHSQAEGTNAQKIYFIIFERGPRAFIDGTYEMLCRLGTNGSPFQHLSHAASNTICHNIAILTSLRHCLANSLAQVFCIMYLFIYGLNSGRVALPNFVLTTFDYVPSLMVWNLFNLCYCRYC</sequence>
<evidence type="ECO:0000256" key="2">
    <source>
        <dbReference type="ARBA" id="ARBA00022692"/>
    </source>
</evidence>
<reference evidence="7 8" key="1">
    <citation type="journal article" date="2014" name="Agronomy (Basel)">
        <title>A Draft Genome Sequence for Ensete ventricosum, the Drought-Tolerant Tree Against Hunger.</title>
        <authorList>
            <person name="Harrison J."/>
            <person name="Moore K.A."/>
            <person name="Paszkiewicz K."/>
            <person name="Jones T."/>
            <person name="Grant M."/>
            <person name="Ambacheew D."/>
            <person name="Muzemil S."/>
            <person name="Studholme D.J."/>
        </authorList>
    </citation>
    <scope>NUCLEOTIDE SEQUENCE [LARGE SCALE GENOMIC DNA]</scope>
</reference>
<feature type="transmembrane region" description="Helical" evidence="6">
    <location>
        <begin position="89"/>
        <end position="108"/>
    </location>
</feature>
<keyword evidence="2 6" id="KW-0812">Transmembrane</keyword>